<sequence length="241" mass="27240">MQVVSCSHAKISGYNIIFVCEVDALLITAIKDGLWHAVVDTTKLNELCNLARQSRDQYTQNLLEAFNSPEPSSYFALKEDGSYLNFIWSKEIKKGIKIIFGSFCLLPSCDALETLCELACSVIASLSESISRSNDIERENINLKSLVEVSLKVNSKYLENFQKYEEVVSRASDNELILLSKFSAVLNEKKRKLESSKCPSFMSNDSDKVREESSAQEKCDDDLLPSKDKKKSRFLIQGHRK</sequence>
<proteinExistence type="predicted"/>
<dbReference type="AlphaFoldDB" id="A0A4Z2DVK8"/>
<dbReference type="SUPFAM" id="SSF58022">
    <property type="entry name" value="XRCC4, C-terminal oligomerization domain"/>
    <property type="match status" value="1"/>
</dbReference>
<gene>
    <name evidence="2" type="ORF">EWB00_004692</name>
</gene>
<evidence type="ECO:0000313" key="3">
    <source>
        <dbReference type="Proteomes" id="UP000311919"/>
    </source>
</evidence>
<name>A0A4Z2DVK8_SCHJA</name>
<evidence type="ECO:0000313" key="2">
    <source>
        <dbReference type="EMBL" id="TNN20230.1"/>
    </source>
</evidence>
<organism evidence="2 3">
    <name type="scientific">Schistosoma japonicum</name>
    <name type="common">Blood fluke</name>
    <dbReference type="NCBI Taxonomy" id="6182"/>
    <lineage>
        <taxon>Eukaryota</taxon>
        <taxon>Metazoa</taxon>
        <taxon>Spiralia</taxon>
        <taxon>Lophotrochozoa</taxon>
        <taxon>Platyhelminthes</taxon>
        <taxon>Trematoda</taxon>
        <taxon>Digenea</taxon>
        <taxon>Strigeidida</taxon>
        <taxon>Schistosomatoidea</taxon>
        <taxon>Schistosomatidae</taxon>
        <taxon>Schistosoma</taxon>
    </lineage>
</organism>
<dbReference type="EMBL" id="SKCS01000030">
    <property type="protein sequence ID" value="TNN20230.1"/>
    <property type="molecule type" value="Genomic_DNA"/>
</dbReference>
<accession>A0A4Z2DVK8</accession>
<feature type="compositionally biased region" description="Basic and acidic residues" evidence="1">
    <location>
        <begin position="205"/>
        <end position="218"/>
    </location>
</feature>
<feature type="region of interest" description="Disordered" evidence="1">
    <location>
        <begin position="197"/>
        <end position="241"/>
    </location>
</feature>
<evidence type="ECO:0000256" key="1">
    <source>
        <dbReference type="SAM" id="MobiDB-lite"/>
    </source>
</evidence>
<reference evidence="2 3" key="1">
    <citation type="submission" date="2019-03" db="EMBL/GenBank/DDBJ databases">
        <title>An improved genome assembly of the fluke Schistosoma japonicum.</title>
        <authorList>
            <person name="Hu W."/>
            <person name="Luo F."/>
            <person name="Yin M."/>
            <person name="Mo X."/>
            <person name="Sun C."/>
            <person name="Wu Q."/>
            <person name="Zhu B."/>
            <person name="Xiang M."/>
            <person name="Wang J."/>
            <person name="Wang Y."/>
            <person name="Zhang T."/>
            <person name="Xu B."/>
            <person name="Zheng H."/>
            <person name="Feng Z."/>
        </authorList>
    </citation>
    <scope>NUCLEOTIDE SEQUENCE [LARGE SCALE GENOMIC DNA]</scope>
    <source>
        <strain evidence="2">HuSjv2</strain>
        <tissue evidence="2">Worms</tissue>
    </source>
</reference>
<dbReference type="Proteomes" id="UP000311919">
    <property type="component" value="Unassembled WGS sequence"/>
</dbReference>
<keyword evidence="3" id="KW-1185">Reference proteome</keyword>
<dbReference type="OrthoDB" id="6231577at2759"/>
<feature type="compositionally biased region" description="Basic residues" evidence="1">
    <location>
        <begin position="228"/>
        <end position="241"/>
    </location>
</feature>
<protein>
    <submittedName>
        <fullName evidence="2">X-ray repair cross complementing isoform 2</fullName>
    </submittedName>
</protein>
<comment type="caution">
    <text evidence="2">The sequence shown here is derived from an EMBL/GenBank/DDBJ whole genome shotgun (WGS) entry which is preliminary data.</text>
</comment>